<protein>
    <submittedName>
        <fullName evidence="1">Phytoene dehydrogenase-like protein</fullName>
    </submittedName>
</protein>
<dbReference type="AlphaFoldDB" id="A0AAW8EX83"/>
<proteinExistence type="predicted"/>
<reference evidence="1 2" key="1">
    <citation type="submission" date="2023-07" db="EMBL/GenBank/DDBJ databases">
        <title>Comparative genomics of wheat-associated soil bacteria to identify genetic determinants of phenazine resistance.</title>
        <authorList>
            <person name="Mouncey N."/>
        </authorList>
    </citation>
    <scope>NUCLEOTIDE SEQUENCE [LARGE SCALE GENOMIC DNA]</scope>
    <source>
        <strain evidence="1 2">W4I9-1</strain>
    </source>
</reference>
<dbReference type="RefSeq" id="WP_307299366.1">
    <property type="nucleotide sequence ID" value="NZ_JAUSXV010000001.1"/>
</dbReference>
<keyword evidence="2" id="KW-1185">Reference proteome</keyword>
<accession>A0AAW8EX83</accession>
<dbReference type="PANTHER" id="PTHR10668">
    <property type="entry name" value="PHYTOENE DEHYDROGENASE"/>
    <property type="match status" value="1"/>
</dbReference>
<evidence type="ECO:0000313" key="2">
    <source>
        <dbReference type="Proteomes" id="UP001244427"/>
    </source>
</evidence>
<dbReference type="Gene3D" id="3.50.50.60">
    <property type="entry name" value="FAD/NAD(P)-binding domain"/>
    <property type="match status" value="1"/>
</dbReference>
<organism evidence="1 2">
    <name type="scientific">Microbacterium natoriense</name>
    <dbReference type="NCBI Taxonomy" id="284570"/>
    <lineage>
        <taxon>Bacteria</taxon>
        <taxon>Bacillati</taxon>
        <taxon>Actinomycetota</taxon>
        <taxon>Actinomycetes</taxon>
        <taxon>Micrococcales</taxon>
        <taxon>Microbacteriaceae</taxon>
        <taxon>Microbacterium</taxon>
    </lineage>
</organism>
<dbReference type="Pfam" id="PF13450">
    <property type="entry name" value="NAD_binding_8"/>
    <property type="match status" value="1"/>
</dbReference>
<gene>
    <name evidence="1" type="ORF">QFZ53_001460</name>
</gene>
<dbReference type="InterPro" id="IPR036188">
    <property type="entry name" value="FAD/NAD-bd_sf"/>
</dbReference>
<name>A0AAW8EX83_9MICO</name>
<dbReference type="EMBL" id="JAUSXV010000001">
    <property type="protein sequence ID" value="MDQ0647264.1"/>
    <property type="molecule type" value="Genomic_DNA"/>
</dbReference>
<evidence type="ECO:0000313" key="1">
    <source>
        <dbReference type="EMBL" id="MDQ0647264.1"/>
    </source>
</evidence>
<dbReference type="Proteomes" id="UP001244427">
    <property type="component" value="Unassembled WGS sequence"/>
</dbReference>
<comment type="caution">
    <text evidence="1">The sequence shown here is derived from an EMBL/GenBank/DDBJ whole genome shotgun (WGS) entry which is preliminary data.</text>
</comment>
<sequence length="478" mass="51257">MDVTVVGSGPNGLVAAYVCALAGLRVRVVESDEELGGGARSHSDLETGFVHDKCSSVHPTAAASPIFNAMRLEQDIKYVYPRASYAHVLDEGRAALAYRSLRDTTAEMSGDARRWRQTFDAGSGFGDSVVRASFLTPPLGPVGIPDKLRLALGAAARAAQPFRTIEADALWTGLRAHAPGAPRSIASALVAVSLGTLAHQKGWPFISGGSAQLTDALVKRLTELSVTFALGHTITDFRELSSRAVIYCGSPRGYVQAAGAQMPAKSRKRFERFRYGPSVVKIDATLDGAIPWTDKRLREAGTVHLGGTGPQIVASEQGVAQGQDSEEPFVLVTQASNFDPWRAPLGKGVFYAYAHVSSSAKPVEVSDRIAGLLESHAPGFRSLVRRWRITEPRQLAHQNLNYVDGDICTGEISLRQLVGRPVVAFNPWRGPVSGTYLGSAGTFPGPGTHGMAGWHAARTCLSDLFDRQMTLDLIEELQ</sequence>
<dbReference type="PANTHER" id="PTHR10668:SF105">
    <property type="entry name" value="DEHYDROGENASE-RELATED"/>
    <property type="match status" value="1"/>
</dbReference>
<dbReference type="SUPFAM" id="SSF51905">
    <property type="entry name" value="FAD/NAD(P)-binding domain"/>
    <property type="match status" value="1"/>
</dbReference>